<dbReference type="SUPFAM" id="SSF53850">
    <property type="entry name" value="Periplasmic binding protein-like II"/>
    <property type="match status" value="1"/>
</dbReference>
<sequence length="533" mass="59517">MKSRRIAVVLLLCLMIFTAACSNNTTKGTDTGTNPTGTAGGTSKPVVKEPIDISFMSFMALDVFPPSEGRAVDMIKEKFQANIKSQFIPVADFGDKVSVLIASGDVPDVVSWGGMESTFIKFARQGAFLPIDDYIDKYESLKAVPEHVWDQLRIDGKIYSIPSYGSSHVFTMIIRQDWLDNLNLKMPTNYEELKQVAIAFTKNDPDGNKKNDTLGFSVYSNIGPEARAGAYWSQAWYHKDADGQYIPGIIGPGRKEIIEMYADAYAQGAVTKDFAVVTIDQAYKEFYSGKSGIFLGTPRGMSEPDYLALLKAQPKAVVASVPYFVAPDGSQGSALGLGYNGFTAISGKLKDQPEKIEKILEIMDFGRKWIPVQDRTPQNADFDWLYGNEGTGYTMQNGKAVLQPAYEKNAPFHYMLQRHEPYTPWAPNDDANQYSTSQYDSKEMQEFIAKIEEMERTSNKTPYADPSRGILTETQAKKGLELQEFIIGEQIKMISGARPITEWDKMVDEWKSRGGADWIKEMNAEIKEREGKK</sequence>
<name>A0ABS4IM28_9BACL</name>
<keyword evidence="8" id="KW-1185">Reference proteome</keyword>
<evidence type="ECO:0000256" key="1">
    <source>
        <dbReference type="ARBA" id="ARBA00022475"/>
    </source>
</evidence>
<proteinExistence type="predicted"/>
<dbReference type="InterPro" id="IPR006059">
    <property type="entry name" value="SBP"/>
</dbReference>
<feature type="signal peptide" evidence="6">
    <location>
        <begin position="1"/>
        <end position="22"/>
    </location>
</feature>
<evidence type="ECO:0000256" key="4">
    <source>
        <dbReference type="ARBA" id="ARBA00023139"/>
    </source>
</evidence>
<evidence type="ECO:0000256" key="3">
    <source>
        <dbReference type="ARBA" id="ARBA00023136"/>
    </source>
</evidence>
<dbReference type="Gene3D" id="3.40.190.10">
    <property type="entry name" value="Periplasmic binding protein-like II"/>
    <property type="match status" value="2"/>
</dbReference>
<dbReference type="PROSITE" id="PS51257">
    <property type="entry name" value="PROKAR_LIPOPROTEIN"/>
    <property type="match status" value="1"/>
</dbReference>
<evidence type="ECO:0000313" key="7">
    <source>
        <dbReference type="EMBL" id="MBP1988628.1"/>
    </source>
</evidence>
<dbReference type="EMBL" id="JAGGLB010000001">
    <property type="protein sequence ID" value="MBP1988628.1"/>
    <property type="molecule type" value="Genomic_DNA"/>
</dbReference>
<comment type="caution">
    <text evidence="7">The sequence shown here is derived from an EMBL/GenBank/DDBJ whole genome shotgun (WGS) entry which is preliminary data.</text>
</comment>
<keyword evidence="5" id="KW-0449">Lipoprotein</keyword>
<feature type="chain" id="PRO_5047447838" evidence="6">
    <location>
        <begin position="23"/>
        <end position="533"/>
    </location>
</feature>
<protein>
    <submittedName>
        <fullName evidence="7">Aldouronate transport system substrate-binding protein</fullName>
    </submittedName>
</protein>
<dbReference type="PANTHER" id="PTHR43649:SF33">
    <property type="entry name" value="POLYGALACTURONAN_RHAMNOGALACTURONAN-BINDING PROTEIN YTCQ"/>
    <property type="match status" value="1"/>
</dbReference>
<dbReference type="PANTHER" id="PTHR43649">
    <property type="entry name" value="ARABINOSE-BINDING PROTEIN-RELATED"/>
    <property type="match status" value="1"/>
</dbReference>
<keyword evidence="1" id="KW-1003">Cell membrane</keyword>
<evidence type="ECO:0000313" key="8">
    <source>
        <dbReference type="Proteomes" id="UP001519287"/>
    </source>
</evidence>
<organism evidence="7 8">
    <name type="scientific">Paenibacillus eucommiae</name>
    <dbReference type="NCBI Taxonomy" id="1355755"/>
    <lineage>
        <taxon>Bacteria</taxon>
        <taxon>Bacillati</taxon>
        <taxon>Bacillota</taxon>
        <taxon>Bacilli</taxon>
        <taxon>Bacillales</taxon>
        <taxon>Paenibacillaceae</taxon>
        <taxon>Paenibacillus</taxon>
    </lineage>
</organism>
<dbReference type="Pfam" id="PF01547">
    <property type="entry name" value="SBP_bac_1"/>
    <property type="match status" value="1"/>
</dbReference>
<keyword evidence="4" id="KW-0564">Palmitate</keyword>
<dbReference type="Proteomes" id="UP001519287">
    <property type="component" value="Unassembled WGS sequence"/>
</dbReference>
<reference evidence="7 8" key="1">
    <citation type="submission" date="2021-03" db="EMBL/GenBank/DDBJ databases">
        <title>Genomic Encyclopedia of Type Strains, Phase IV (KMG-IV): sequencing the most valuable type-strain genomes for metagenomic binning, comparative biology and taxonomic classification.</title>
        <authorList>
            <person name="Goeker M."/>
        </authorList>
    </citation>
    <scope>NUCLEOTIDE SEQUENCE [LARGE SCALE GENOMIC DNA]</scope>
    <source>
        <strain evidence="7 8">DSM 26048</strain>
    </source>
</reference>
<evidence type="ECO:0000256" key="6">
    <source>
        <dbReference type="SAM" id="SignalP"/>
    </source>
</evidence>
<accession>A0ABS4IM28</accession>
<dbReference type="RefSeq" id="WP_209968784.1">
    <property type="nucleotide sequence ID" value="NZ_JAGGLB010000001.1"/>
</dbReference>
<gene>
    <name evidence="7" type="ORF">J2Z66_000223</name>
</gene>
<keyword evidence="2 6" id="KW-0732">Signal</keyword>
<keyword evidence="3" id="KW-0472">Membrane</keyword>
<dbReference type="InterPro" id="IPR050490">
    <property type="entry name" value="Bact_solute-bd_prot1"/>
</dbReference>
<evidence type="ECO:0000256" key="2">
    <source>
        <dbReference type="ARBA" id="ARBA00022729"/>
    </source>
</evidence>
<evidence type="ECO:0000256" key="5">
    <source>
        <dbReference type="ARBA" id="ARBA00023288"/>
    </source>
</evidence>